<gene>
    <name evidence="1" type="ORF">CRENBAI_012269</name>
</gene>
<comment type="caution">
    <text evidence="1">The sequence shown here is derived from an EMBL/GenBank/DDBJ whole genome shotgun (WGS) entry which is preliminary data.</text>
</comment>
<proteinExistence type="predicted"/>
<name>A0AAV9R0D9_9TELE</name>
<organism evidence="1 2">
    <name type="scientific">Crenichthys baileyi</name>
    <name type="common">White River springfish</name>
    <dbReference type="NCBI Taxonomy" id="28760"/>
    <lineage>
        <taxon>Eukaryota</taxon>
        <taxon>Metazoa</taxon>
        <taxon>Chordata</taxon>
        <taxon>Craniata</taxon>
        <taxon>Vertebrata</taxon>
        <taxon>Euteleostomi</taxon>
        <taxon>Actinopterygii</taxon>
        <taxon>Neopterygii</taxon>
        <taxon>Teleostei</taxon>
        <taxon>Neoteleostei</taxon>
        <taxon>Acanthomorphata</taxon>
        <taxon>Ovalentaria</taxon>
        <taxon>Atherinomorphae</taxon>
        <taxon>Cyprinodontiformes</taxon>
        <taxon>Goodeidae</taxon>
        <taxon>Crenichthys</taxon>
    </lineage>
</organism>
<accession>A0AAV9R0D9</accession>
<reference evidence="1 2" key="1">
    <citation type="submission" date="2021-06" db="EMBL/GenBank/DDBJ databases">
        <authorList>
            <person name="Palmer J.M."/>
        </authorList>
    </citation>
    <scope>NUCLEOTIDE SEQUENCE [LARGE SCALE GENOMIC DNA]</scope>
    <source>
        <strain evidence="1 2">MEX-2019</strain>
        <tissue evidence="1">Muscle</tissue>
    </source>
</reference>
<protein>
    <submittedName>
        <fullName evidence="1">Uncharacterized protein</fullName>
    </submittedName>
</protein>
<dbReference type="Proteomes" id="UP001311232">
    <property type="component" value="Unassembled WGS sequence"/>
</dbReference>
<evidence type="ECO:0000313" key="2">
    <source>
        <dbReference type="Proteomes" id="UP001311232"/>
    </source>
</evidence>
<evidence type="ECO:0000313" key="1">
    <source>
        <dbReference type="EMBL" id="KAK5603218.1"/>
    </source>
</evidence>
<sequence length="66" mass="7563">MTDLFNAFLIATATTAAANQLLHKLKVARTADLIREAARDYLNVFQTCWRVKLYFDESLDPKLTMI</sequence>
<dbReference type="EMBL" id="JAHHUM010002540">
    <property type="protein sequence ID" value="KAK5603218.1"/>
    <property type="molecule type" value="Genomic_DNA"/>
</dbReference>
<dbReference type="AlphaFoldDB" id="A0AAV9R0D9"/>
<keyword evidence="2" id="KW-1185">Reference proteome</keyword>